<accession>A0A917KUT2</accession>
<dbReference type="PANTHER" id="PTHR42928">
    <property type="entry name" value="TRICARBOXYLATE-BINDING PROTEIN"/>
    <property type="match status" value="1"/>
</dbReference>
<reference evidence="2" key="2">
    <citation type="submission" date="2020-09" db="EMBL/GenBank/DDBJ databases">
        <authorList>
            <person name="Sun Q."/>
            <person name="Zhou Y."/>
        </authorList>
    </citation>
    <scope>NUCLEOTIDE SEQUENCE</scope>
    <source>
        <strain evidence="2">CGMCC 1.3617</strain>
    </source>
</reference>
<dbReference type="Proteomes" id="UP000661507">
    <property type="component" value="Unassembled WGS sequence"/>
</dbReference>
<dbReference type="PANTHER" id="PTHR42928:SF5">
    <property type="entry name" value="BLR1237 PROTEIN"/>
    <property type="match status" value="1"/>
</dbReference>
<dbReference type="Gene3D" id="3.40.190.10">
    <property type="entry name" value="Periplasmic binding protein-like II"/>
    <property type="match status" value="1"/>
</dbReference>
<dbReference type="InterPro" id="IPR042100">
    <property type="entry name" value="Bug_dom1"/>
</dbReference>
<reference evidence="2" key="1">
    <citation type="journal article" date="2014" name="Int. J. Syst. Evol. Microbiol.">
        <title>Complete genome sequence of Corynebacterium casei LMG S-19264T (=DSM 44701T), isolated from a smear-ripened cheese.</title>
        <authorList>
            <consortium name="US DOE Joint Genome Institute (JGI-PGF)"/>
            <person name="Walter F."/>
            <person name="Albersmeier A."/>
            <person name="Kalinowski J."/>
            <person name="Ruckert C."/>
        </authorList>
    </citation>
    <scope>NUCLEOTIDE SEQUENCE</scope>
    <source>
        <strain evidence="2">CGMCC 1.3617</strain>
    </source>
</reference>
<keyword evidence="3" id="KW-1185">Reference proteome</keyword>
<organism evidence="2 3">
    <name type="scientific">Neoroseomonas lacus</name>
    <dbReference type="NCBI Taxonomy" id="287609"/>
    <lineage>
        <taxon>Bacteria</taxon>
        <taxon>Pseudomonadati</taxon>
        <taxon>Pseudomonadota</taxon>
        <taxon>Alphaproteobacteria</taxon>
        <taxon>Acetobacterales</taxon>
        <taxon>Acetobacteraceae</taxon>
        <taxon>Neoroseomonas</taxon>
    </lineage>
</organism>
<sequence>MTDFDGKRTSRRGVLRGAALAAAWPVAGQAQTGTYPNGPIRIIVGFGSGGLADVTVRLVGEKLAARLGHPVVVENRPGAGGSLAARAAATAEPSGQTLIVISTGNAINASLFRSLPYDPVRDFTPISALVSFDLLLLAAVGSPLRSVQDVLAAGRPGGRGLVIATISAGSTQNLAAEWLKNAGGLDATIVTYRSTGEVLTAVQRGDAQIGFESYAAARGAIDGNLLRPVASTGERRSMLLPDLPTLREAGLGEYAVTGWNALFAPAATPAPVVALLNQQIAAILAMPEIRERLLGLGVEPAPNSPEAMGTLLRQDIATWARVIDAAGIERQ</sequence>
<comment type="caution">
    <text evidence="2">The sequence shown here is derived from an EMBL/GenBank/DDBJ whole genome shotgun (WGS) entry which is preliminary data.</text>
</comment>
<name>A0A917KUT2_9PROT</name>
<dbReference type="Pfam" id="PF03401">
    <property type="entry name" value="TctC"/>
    <property type="match status" value="1"/>
</dbReference>
<dbReference type="InterPro" id="IPR005064">
    <property type="entry name" value="BUG"/>
</dbReference>
<dbReference type="Gene3D" id="3.40.190.150">
    <property type="entry name" value="Bordetella uptake gene, domain 1"/>
    <property type="match status" value="1"/>
</dbReference>
<protein>
    <submittedName>
        <fullName evidence="2">Exported protein</fullName>
    </submittedName>
</protein>
<evidence type="ECO:0000313" key="2">
    <source>
        <dbReference type="EMBL" id="GGJ30263.1"/>
    </source>
</evidence>
<evidence type="ECO:0000256" key="1">
    <source>
        <dbReference type="ARBA" id="ARBA00006987"/>
    </source>
</evidence>
<dbReference type="PROSITE" id="PS51318">
    <property type="entry name" value="TAT"/>
    <property type="match status" value="1"/>
</dbReference>
<dbReference type="AlphaFoldDB" id="A0A917KUT2"/>
<dbReference type="PIRSF" id="PIRSF017082">
    <property type="entry name" value="YflP"/>
    <property type="match status" value="1"/>
</dbReference>
<proteinExistence type="inferred from homology"/>
<dbReference type="SUPFAM" id="SSF53850">
    <property type="entry name" value="Periplasmic binding protein-like II"/>
    <property type="match status" value="1"/>
</dbReference>
<dbReference type="InterPro" id="IPR006311">
    <property type="entry name" value="TAT_signal"/>
</dbReference>
<evidence type="ECO:0000313" key="3">
    <source>
        <dbReference type="Proteomes" id="UP000661507"/>
    </source>
</evidence>
<dbReference type="EMBL" id="BMKW01000011">
    <property type="protein sequence ID" value="GGJ30263.1"/>
    <property type="molecule type" value="Genomic_DNA"/>
</dbReference>
<dbReference type="RefSeq" id="WP_188970445.1">
    <property type="nucleotide sequence ID" value="NZ_BMKW01000011.1"/>
</dbReference>
<comment type="similarity">
    <text evidence="1">Belongs to the UPF0065 (bug) family.</text>
</comment>
<gene>
    <name evidence="2" type="ORF">GCM10011320_42230</name>
</gene>